<organism evidence="2 3">
    <name type="scientific">Bacillus thuringiensis</name>
    <dbReference type="NCBI Taxonomy" id="1428"/>
    <lineage>
        <taxon>Bacteria</taxon>
        <taxon>Bacillati</taxon>
        <taxon>Bacillota</taxon>
        <taxon>Bacilli</taxon>
        <taxon>Bacillales</taxon>
        <taxon>Bacillaceae</taxon>
        <taxon>Bacillus</taxon>
        <taxon>Bacillus cereus group</taxon>
    </lineage>
</organism>
<dbReference type="InterPro" id="IPR047951">
    <property type="entry name" value="Transpos_ISL3"/>
</dbReference>
<dbReference type="PANTHER" id="PTHR33498:SF1">
    <property type="entry name" value="TRANSPOSASE FOR INSERTION SEQUENCE ELEMENT IS1557"/>
    <property type="match status" value="1"/>
</dbReference>
<sequence>MIDKNKVTKVCIDDFAIKKRQRYGTIMVDIETHKIIDLIPSRDLEDVIAWLKTFPNLKIVSRDGSITFRNAISQSHPAVVQISDRFHLIKNLMDYVKQAFQRLLPNIIKVSHLSENQVHIAYQFLTLQEKIELAQKLKKSNVSISMIAKQVGMNICTLQKYITLSKRELSLLFMTESDKDRVKRRNSKKDIIKKVKKLHSEGMSLRKIATYLHLDRRTVKKYVEINLQAVVIQTRSSRTKKSDPYLEQIMTSIRKGLSSKKIHDDLIAQGYTGSPSTTRHRVRELKKELNQKKKFSSYISRHKIIRLIFKQKPDPTVATEHIEEILYNYPLVRKLLTLLYQFQKILTERQPKRFAEWIHQVEQLSVPELKSFTNGIKRDWEAVFHACAYPYSNGVAEASVNKTKLIKRIMFGRNSFDTLRKKVLLRELN</sequence>
<evidence type="ECO:0000313" key="2">
    <source>
        <dbReference type="EMBL" id="MDZ5480011.1"/>
    </source>
</evidence>
<dbReference type="Pfam" id="PF01610">
    <property type="entry name" value="DDE_Tnp_ISL3"/>
    <property type="match status" value="2"/>
</dbReference>
<evidence type="ECO:0000259" key="1">
    <source>
        <dbReference type="PROSITE" id="PS50531"/>
    </source>
</evidence>
<dbReference type="EMBL" id="JAXOTW010000025">
    <property type="protein sequence ID" value="MDZ5480011.1"/>
    <property type="molecule type" value="Genomic_DNA"/>
</dbReference>
<dbReference type="AlphaFoldDB" id="A0AAW9JDG9"/>
<dbReference type="InterPro" id="IPR002560">
    <property type="entry name" value="Transposase_DDE"/>
</dbReference>
<gene>
    <name evidence="2" type="ORF">U2F49_28025</name>
</gene>
<comment type="caution">
    <text evidence="2">The sequence shown here is derived from an EMBL/GenBank/DDBJ whole genome shotgun (WGS) entry which is preliminary data.</text>
</comment>
<evidence type="ECO:0000313" key="3">
    <source>
        <dbReference type="Proteomes" id="UP001292252"/>
    </source>
</evidence>
<feature type="domain" description="HTH IS21-type" evidence="1">
    <location>
        <begin position="190"/>
        <end position="253"/>
    </location>
</feature>
<dbReference type="NCBIfam" id="NF033550">
    <property type="entry name" value="transpos_ISL3"/>
    <property type="match status" value="1"/>
</dbReference>
<dbReference type="PROSITE" id="PS50531">
    <property type="entry name" value="HTH_IS21"/>
    <property type="match status" value="1"/>
</dbReference>
<name>A0AAW9JDG9_BACTU</name>
<dbReference type="PANTHER" id="PTHR33498">
    <property type="entry name" value="TRANSPOSASE FOR INSERTION SEQUENCE ELEMENT IS1557"/>
    <property type="match status" value="1"/>
</dbReference>
<reference evidence="2" key="1">
    <citation type="submission" date="2023-12" db="EMBL/GenBank/DDBJ databases">
        <title>Genome sequence of Bacillus thuringiensis strain SS10.</title>
        <authorList>
            <person name="Rouis S."/>
        </authorList>
    </citation>
    <scope>NUCLEOTIDE SEQUENCE</scope>
    <source>
        <strain evidence="2">SS10</strain>
    </source>
</reference>
<dbReference type="RefSeq" id="WP_153599199.1">
    <property type="nucleotide sequence ID" value="NZ_JAXOTW010000025.1"/>
</dbReference>
<dbReference type="Gene3D" id="1.10.10.60">
    <property type="entry name" value="Homeodomain-like"/>
    <property type="match status" value="1"/>
</dbReference>
<accession>A0AAW9JDG9</accession>
<proteinExistence type="predicted"/>
<protein>
    <submittedName>
        <fullName evidence="2">ISL3 family transposase</fullName>
    </submittedName>
</protein>
<dbReference type="InterPro" id="IPR017894">
    <property type="entry name" value="HTH_IS21_transposase_type"/>
</dbReference>
<dbReference type="Proteomes" id="UP001292252">
    <property type="component" value="Unassembled WGS sequence"/>
</dbReference>